<reference evidence="10 11" key="1">
    <citation type="journal article" date="2016" name="Mol. Biol. Evol.">
        <title>Genome-Wide Survey of Gut Fungi (Harpellales) Reveals the First Horizontally Transferred Ubiquitin Gene from a Mosquito Host.</title>
        <authorList>
            <person name="Wang Y."/>
            <person name="White M.M."/>
            <person name="Kvist S."/>
            <person name="Moncalvo J.M."/>
        </authorList>
    </citation>
    <scope>NUCLEOTIDE SEQUENCE [LARGE SCALE GENOMIC DNA]</scope>
    <source>
        <strain evidence="10 11">ALG-7-W6</strain>
    </source>
</reference>
<dbReference type="AlphaFoldDB" id="A0A1R0H1N3"/>
<dbReference type="OrthoDB" id="2021145at2759"/>
<keyword evidence="7" id="KW-0812">Transmembrane</keyword>
<keyword evidence="11" id="KW-1185">Reference proteome</keyword>
<feature type="domain" description="Integrator complex subunit 3 N-terminal" evidence="8">
    <location>
        <begin position="3"/>
        <end position="97"/>
    </location>
</feature>
<sequence length="1256" mass="142282">MNSFQRNLVWFSQEFLSTPESGSIFCDIIRFICGVFHPTNQQLASDLVPRYVILGALFRMVRSPVAAANIKLSLVFDFMFFNPQYDNIMNIGNAFLLTILFKNINSLLISLSLAFIEPFILLIERSLEKYSYLTCTFIEFLSFVAESYSTTYSENIKKSVLTAMSTAIEKGVISSLNHIYIHPRVPTSVKLNFINLFPSLIDQRKLKKQNKDISAPDHLNADSNNSDVKPLLLENSSAPPHKEIQKISLNEISHVVKLSAKGSTLSNGNSHIGDQSFIAKKESDKNIDQKLNPIEVLKGSEYELPNFSISENEISVPHSQFSPAEISKNPSATDEEISFDDISPESISVKSENIHLPGKTTDDRFSEDSNDFHEMFRDDRFDDDAAMEKSYGGSNNMGSDDSINSDKKDPNNHDEDHNGNMYDQDMDNEDYDEFEEYDENDSNYDLIQEKLQLKSLWIFGSVPSDLTISIESGDDETALIKLKELFQMYIEAEVSASDLGPILGLILQNTGLEDVEMNREFELDNNETAVEHDLIHELCVLVYEQCKDYSADQSDKESDLLIFDDENETKIPANVSKSLDLLHYTSSELPPIGYRWFIFVVLKNERPDLYKLYSTGAKVLKMDSESPLDEDSGSLHKISPETSHFISTFSRDLSLFRESLDSLFYQSLHLIYKYFPKEIEGNHNILFVIAKSIMQPQLHRVLFLISTSNLVLFGYNPSLVIPYTIDWESSIQISVWQMMKAEISLEGYGAVDLVDYLVSNWNIDWSLHSETANGIFQILSSSSPHIYVLSQLIYLTTLSGETNKESRLYHSKNSESSIKKEEGDRDSDSDQKTMPKFSLENLPFHGLIPYSILSIWTSCYYDEVLMLFKQLITDDEKDSNLETQQEPMFDVVSGFMHSWSKIDSKISHKIDEIKKSLRSVDSTSETGPSELELLDANPEDSEIKSEIKEDITQPLKYGDPSELFDDIVNETTQNVAPIFPKFESSPNNCISVSPYLNTVSGINKGDFELFGIGSNDLKPSKADNGNSFLNIKREHSFDVDKNAQNFRVLPNNNNQLNIGISENNQAQTSNIRINSTLPLSSFSNLPIIEDNMFIQKGNFFDHNPSLKYANNNSSNKIQNQVFLNNNQAIFPKVSNIMPNGSKVSYNIIQNPQFTSPSDQYKIPMQTPNPSIDMQINQISANQNSFSSSSSILKPLPMYSNLMIYPSNSETTNIFNTIQPNYQNIPSNLIPKIEDYNPEVPKKSKKRGRKASTQDEG</sequence>
<feature type="domain" description="Integrator complex subunit 3 N-terminal" evidence="8">
    <location>
        <begin position="112"/>
        <end position="190"/>
    </location>
</feature>
<accession>A0A1R0H1N3</accession>
<protein>
    <submittedName>
        <fullName evidence="10">Integrator complex subunit 3</fullName>
    </submittedName>
</protein>
<feature type="compositionally biased region" description="Basic and acidic residues" evidence="6">
    <location>
        <begin position="404"/>
        <end position="418"/>
    </location>
</feature>
<feature type="domain" description="Ints3-like C-terminal" evidence="9">
    <location>
        <begin position="647"/>
        <end position="793"/>
    </location>
</feature>
<evidence type="ECO:0000259" key="8">
    <source>
        <dbReference type="Pfam" id="PF10189"/>
    </source>
</evidence>
<dbReference type="GO" id="GO:0005737">
    <property type="term" value="C:cytoplasm"/>
    <property type="evidence" value="ECO:0007669"/>
    <property type="project" value="UniProtKB-SubCell"/>
</dbReference>
<evidence type="ECO:0000313" key="11">
    <source>
        <dbReference type="Proteomes" id="UP000187455"/>
    </source>
</evidence>
<organism evidence="10 11">
    <name type="scientific">Smittium mucronatum</name>
    <dbReference type="NCBI Taxonomy" id="133383"/>
    <lineage>
        <taxon>Eukaryota</taxon>
        <taxon>Fungi</taxon>
        <taxon>Fungi incertae sedis</taxon>
        <taxon>Zoopagomycota</taxon>
        <taxon>Kickxellomycotina</taxon>
        <taxon>Harpellomycetes</taxon>
        <taxon>Harpellales</taxon>
        <taxon>Legeriomycetaceae</taxon>
        <taxon>Smittium</taxon>
    </lineage>
</organism>
<feature type="compositionally biased region" description="Basic and acidic residues" evidence="6">
    <location>
        <begin position="360"/>
        <end position="380"/>
    </location>
</feature>
<gene>
    <name evidence="10" type="ORF">AYI68_g2821</name>
</gene>
<proteinExistence type="inferred from homology"/>
<feature type="compositionally biased region" description="Basic and acidic residues" evidence="6">
    <location>
        <begin position="817"/>
        <end position="832"/>
    </location>
</feature>
<name>A0A1R0H1N3_9FUNG</name>
<evidence type="ECO:0000256" key="4">
    <source>
        <dbReference type="ARBA" id="ARBA00022490"/>
    </source>
</evidence>
<evidence type="ECO:0000313" key="10">
    <source>
        <dbReference type="EMBL" id="OLY83053.1"/>
    </source>
</evidence>
<feature type="region of interest" description="Disordered" evidence="6">
    <location>
        <begin position="213"/>
        <end position="235"/>
    </location>
</feature>
<evidence type="ECO:0000256" key="1">
    <source>
        <dbReference type="ARBA" id="ARBA00004123"/>
    </source>
</evidence>
<feature type="transmembrane region" description="Helical" evidence="7">
    <location>
        <begin position="104"/>
        <end position="123"/>
    </location>
</feature>
<evidence type="ECO:0000256" key="3">
    <source>
        <dbReference type="ARBA" id="ARBA00006130"/>
    </source>
</evidence>
<dbReference type="InterPro" id="IPR045334">
    <property type="entry name" value="INTS3"/>
</dbReference>
<feature type="region of interest" description="Disordered" evidence="6">
    <location>
        <begin position="1231"/>
        <end position="1256"/>
    </location>
</feature>
<comment type="caution">
    <text evidence="10">The sequence shown here is derived from an EMBL/GenBank/DDBJ whole genome shotgun (WGS) entry which is preliminary data.</text>
</comment>
<keyword evidence="7" id="KW-1133">Transmembrane helix</keyword>
<feature type="region of interest" description="Disordered" evidence="6">
    <location>
        <begin position="919"/>
        <end position="939"/>
    </location>
</feature>
<comment type="subcellular location">
    <subcellularLocation>
        <location evidence="2">Cytoplasm</location>
    </subcellularLocation>
    <subcellularLocation>
        <location evidence="1">Nucleus</location>
    </subcellularLocation>
</comment>
<evidence type="ECO:0000256" key="7">
    <source>
        <dbReference type="SAM" id="Phobius"/>
    </source>
</evidence>
<keyword evidence="5" id="KW-0539">Nucleus</keyword>
<dbReference type="InterPro" id="IPR019333">
    <property type="entry name" value="INTS3_N"/>
</dbReference>
<dbReference type="STRING" id="133383.A0A1R0H1N3"/>
<dbReference type="EMBL" id="LSSL01001095">
    <property type="protein sequence ID" value="OLY83053.1"/>
    <property type="molecule type" value="Genomic_DNA"/>
</dbReference>
<dbReference type="Proteomes" id="UP000187455">
    <property type="component" value="Unassembled WGS sequence"/>
</dbReference>
<feature type="compositionally biased region" description="Acidic residues" evidence="6">
    <location>
        <begin position="333"/>
        <end position="343"/>
    </location>
</feature>
<dbReference type="GO" id="GO:0005634">
    <property type="term" value="C:nucleus"/>
    <property type="evidence" value="ECO:0007669"/>
    <property type="project" value="UniProtKB-SubCell"/>
</dbReference>
<comment type="similarity">
    <text evidence="3">Belongs to the Integrator subunit 3 family.</text>
</comment>
<feature type="region of interest" description="Disordered" evidence="6">
    <location>
        <begin position="318"/>
        <end position="427"/>
    </location>
</feature>
<evidence type="ECO:0000256" key="6">
    <source>
        <dbReference type="SAM" id="MobiDB-lite"/>
    </source>
</evidence>
<dbReference type="Pfam" id="PF24566">
    <property type="entry name" value="HEAT_Ints3_C"/>
    <property type="match status" value="1"/>
</dbReference>
<evidence type="ECO:0000259" key="9">
    <source>
        <dbReference type="Pfam" id="PF24566"/>
    </source>
</evidence>
<dbReference type="InterPro" id="IPR056518">
    <property type="entry name" value="HEAT_Ints3_C"/>
</dbReference>
<dbReference type="PANTHER" id="PTHR13587:SF7">
    <property type="entry name" value="INTEGRATOR COMPLEX SUBUNIT 3"/>
    <property type="match status" value="1"/>
</dbReference>
<feature type="compositionally biased region" description="Polar residues" evidence="6">
    <location>
        <begin position="318"/>
        <end position="332"/>
    </location>
</feature>
<keyword evidence="7" id="KW-0472">Membrane</keyword>
<dbReference type="Pfam" id="PF10189">
    <property type="entry name" value="Ints3_N"/>
    <property type="match status" value="2"/>
</dbReference>
<keyword evidence="4" id="KW-0963">Cytoplasm</keyword>
<evidence type="ECO:0000256" key="2">
    <source>
        <dbReference type="ARBA" id="ARBA00004496"/>
    </source>
</evidence>
<evidence type="ECO:0000256" key="5">
    <source>
        <dbReference type="ARBA" id="ARBA00023242"/>
    </source>
</evidence>
<feature type="region of interest" description="Disordered" evidence="6">
    <location>
        <begin position="806"/>
        <end position="832"/>
    </location>
</feature>
<feature type="compositionally biased region" description="Polar residues" evidence="6">
    <location>
        <begin position="392"/>
        <end position="402"/>
    </location>
</feature>
<dbReference type="PANTHER" id="PTHR13587">
    <property type="entry name" value="INTEGRATOR COMPLEX SUBUNIT 3"/>
    <property type="match status" value="1"/>
</dbReference>